<keyword evidence="3" id="KW-1185">Reference proteome</keyword>
<dbReference type="EMBL" id="ML121544">
    <property type="protein sequence ID" value="RPB23801.1"/>
    <property type="molecule type" value="Genomic_DNA"/>
</dbReference>
<organism evidence="2 3">
    <name type="scientific">Terfezia boudieri ATCC MYA-4762</name>
    <dbReference type="NCBI Taxonomy" id="1051890"/>
    <lineage>
        <taxon>Eukaryota</taxon>
        <taxon>Fungi</taxon>
        <taxon>Dikarya</taxon>
        <taxon>Ascomycota</taxon>
        <taxon>Pezizomycotina</taxon>
        <taxon>Pezizomycetes</taxon>
        <taxon>Pezizales</taxon>
        <taxon>Pezizaceae</taxon>
        <taxon>Terfezia</taxon>
    </lineage>
</organism>
<protein>
    <submittedName>
        <fullName evidence="2">Uncharacterized protein</fullName>
    </submittedName>
</protein>
<evidence type="ECO:0000313" key="2">
    <source>
        <dbReference type="EMBL" id="RPB23801.1"/>
    </source>
</evidence>
<accession>A0A3N4LT41</accession>
<proteinExistence type="predicted"/>
<sequence length="164" mass="17709">MPPTKLMLTGVNENNQFQLSRPSVPTFPRPLRWLTAPRAWPQPVIATSAGPAAGGYLLAHPSTLAVTRRDTDNTVQEEPTWSNSPTRGFPTSAITGLYSPRGREDRDLVVYEARTESQISPEGEVDNFTGAISPRKGHTRGNQPRTRSSALGDGDSKANGKNGA</sequence>
<dbReference type="InParanoid" id="A0A3N4LT41"/>
<feature type="region of interest" description="Disordered" evidence="1">
    <location>
        <begin position="68"/>
        <end position="164"/>
    </location>
</feature>
<dbReference type="Proteomes" id="UP000267821">
    <property type="component" value="Unassembled WGS sequence"/>
</dbReference>
<feature type="compositionally biased region" description="Polar residues" evidence="1">
    <location>
        <begin position="73"/>
        <end position="86"/>
    </location>
</feature>
<reference evidence="2 3" key="1">
    <citation type="journal article" date="2018" name="Nat. Ecol. Evol.">
        <title>Pezizomycetes genomes reveal the molecular basis of ectomycorrhizal truffle lifestyle.</title>
        <authorList>
            <person name="Murat C."/>
            <person name="Payen T."/>
            <person name="Noel B."/>
            <person name="Kuo A."/>
            <person name="Morin E."/>
            <person name="Chen J."/>
            <person name="Kohler A."/>
            <person name="Krizsan K."/>
            <person name="Balestrini R."/>
            <person name="Da Silva C."/>
            <person name="Montanini B."/>
            <person name="Hainaut M."/>
            <person name="Levati E."/>
            <person name="Barry K.W."/>
            <person name="Belfiori B."/>
            <person name="Cichocki N."/>
            <person name="Clum A."/>
            <person name="Dockter R.B."/>
            <person name="Fauchery L."/>
            <person name="Guy J."/>
            <person name="Iotti M."/>
            <person name="Le Tacon F."/>
            <person name="Lindquist E.A."/>
            <person name="Lipzen A."/>
            <person name="Malagnac F."/>
            <person name="Mello A."/>
            <person name="Molinier V."/>
            <person name="Miyauchi S."/>
            <person name="Poulain J."/>
            <person name="Riccioni C."/>
            <person name="Rubini A."/>
            <person name="Sitrit Y."/>
            <person name="Splivallo R."/>
            <person name="Traeger S."/>
            <person name="Wang M."/>
            <person name="Zifcakova L."/>
            <person name="Wipf D."/>
            <person name="Zambonelli A."/>
            <person name="Paolocci F."/>
            <person name="Nowrousian M."/>
            <person name="Ottonello S."/>
            <person name="Baldrian P."/>
            <person name="Spatafora J.W."/>
            <person name="Henrissat B."/>
            <person name="Nagy L.G."/>
            <person name="Aury J.M."/>
            <person name="Wincker P."/>
            <person name="Grigoriev I.V."/>
            <person name="Bonfante P."/>
            <person name="Martin F.M."/>
        </authorList>
    </citation>
    <scope>NUCLEOTIDE SEQUENCE [LARGE SCALE GENOMIC DNA]</scope>
    <source>
        <strain evidence="2 3">ATCC MYA-4762</strain>
    </source>
</reference>
<evidence type="ECO:0000313" key="3">
    <source>
        <dbReference type="Proteomes" id="UP000267821"/>
    </source>
</evidence>
<gene>
    <name evidence="2" type="ORF">L211DRAFT_849421</name>
</gene>
<feature type="compositionally biased region" description="Basic and acidic residues" evidence="1">
    <location>
        <begin position="101"/>
        <end position="115"/>
    </location>
</feature>
<dbReference type="AlphaFoldDB" id="A0A3N4LT41"/>
<feature type="compositionally biased region" description="Polar residues" evidence="1">
    <location>
        <begin position="140"/>
        <end position="149"/>
    </location>
</feature>
<name>A0A3N4LT41_9PEZI</name>
<evidence type="ECO:0000256" key="1">
    <source>
        <dbReference type="SAM" id="MobiDB-lite"/>
    </source>
</evidence>